<dbReference type="GO" id="GO:0004400">
    <property type="term" value="F:histidinol-phosphate transaminase activity"/>
    <property type="evidence" value="ECO:0007669"/>
    <property type="project" value="UniProtKB-UniRule"/>
</dbReference>
<evidence type="ECO:0000256" key="3">
    <source>
        <dbReference type="ARBA" id="ARBA00007970"/>
    </source>
</evidence>
<keyword evidence="12" id="KW-1185">Reference proteome</keyword>
<evidence type="ECO:0000256" key="9">
    <source>
        <dbReference type="HAMAP-Rule" id="MF_01023"/>
    </source>
</evidence>
<evidence type="ECO:0000256" key="7">
    <source>
        <dbReference type="ARBA" id="ARBA00022898"/>
    </source>
</evidence>
<dbReference type="OrthoDB" id="9809616at2"/>
<dbReference type="UniPathway" id="UPA00031">
    <property type="reaction ID" value="UER00012"/>
</dbReference>
<dbReference type="EMBL" id="LBNQ01000027">
    <property type="protein sequence ID" value="KKW67608.1"/>
    <property type="molecule type" value="Genomic_DNA"/>
</dbReference>
<dbReference type="Pfam" id="PF00155">
    <property type="entry name" value="Aminotran_1_2"/>
    <property type="match status" value="1"/>
</dbReference>
<keyword evidence="5 9" id="KW-0032">Aminotransferase</keyword>
<gene>
    <name evidence="9" type="primary">hisC</name>
    <name evidence="11" type="ORF">AAV94_09620</name>
</gene>
<dbReference type="AlphaFoldDB" id="A0A0U1PYL0"/>
<dbReference type="InterPro" id="IPR015421">
    <property type="entry name" value="PyrdxlP-dep_Trfase_major"/>
</dbReference>
<dbReference type="NCBIfam" id="TIGR01141">
    <property type="entry name" value="hisC"/>
    <property type="match status" value="1"/>
</dbReference>
<dbReference type="Gene3D" id="3.90.1150.10">
    <property type="entry name" value="Aspartate Aminotransferase, domain 1"/>
    <property type="match status" value="1"/>
</dbReference>
<feature type="modified residue" description="N6-(pyridoxal phosphate)lysine" evidence="9">
    <location>
        <position position="217"/>
    </location>
</feature>
<feature type="domain" description="Aminotransferase class I/classII large" evidence="10">
    <location>
        <begin position="24"/>
        <end position="354"/>
    </location>
</feature>
<dbReference type="PATRIC" id="fig|1610491.3.peg.2042"/>
<dbReference type="SUPFAM" id="SSF53383">
    <property type="entry name" value="PLP-dependent transferases"/>
    <property type="match status" value="1"/>
</dbReference>
<dbReference type="RefSeq" id="WP_046742126.1">
    <property type="nucleotide sequence ID" value="NZ_LBNQ01000027.1"/>
</dbReference>
<dbReference type="HAMAP" id="MF_01023">
    <property type="entry name" value="HisC_aminotrans_2"/>
    <property type="match status" value="1"/>
</dbReference>
<dbReference type="CDD" id="cd00609">
    <property type="entry name" value="AAT_like"/>
    <property type="match status" value="1"/>
</dbReference>
<dbReference type="GO" id="GO:0030170">
    <property type="term" value="F:pyridoxal phosphate binding"/>
    <property type="evidence" value="ECO:0007669"/>
    <property type="project" value="InterPro"/>
</dbReference>
<dbReference type="STRING" id="1610491.AAV94_09620"/>
<dbReference type="InterPro" id="IPR005861">
    <property type="entry name" value="HisP_aminotrans"/>
</dbReference>
<dbReference type="EC" id="2.6.1.9" evidence="9"/>
<reference evidence="11 12" key="1">
    <citation type="submission" date="2015-05" db="EMBL/GenBank/DDBJ databases">
        <title>Draft genome sequence of Lampropedia sp. CT6, isolated from the microbial mat of a hot water spring, located at Manikaran, India.</title>
        <authorList>
            <person name="Tripathi C."/>
            <person name="Rani P."/>
            <person name="Mahato N.K."/>
            <person name="Lal R."/>
        </authorList>
    </citation>
    <scope>NUCLEOTIDE SEQUENCE [LARGE SCALE GENOMIC DNA]</scope>
    <source>
        <strain evidence="11 12">CT6</strain>
    </source>
</reference>
<keyword evidence="6 9" id="KW-0808">Transferase</keyword>
<dbReference type="Gene3D" id="3.40.640.10">
    <property type="entry name" value="Type I PLP-dependent aspartate aminotransferase-like (Major domain)"/>
    <property type="match status" value="1"/>
</dbReference>
<evidence type="ECO:0000256" key="2">
    <source>
        <dbReference type="ARBA" id="ARBA00005011"/>
    </source>
</evidence>
<comment type="catalytic activity">
    <reaction evidence="8 9">
        <text>L-histidinol phosphate + 2-oxoglutarate = 3-(imidazol-4-yl)-2-oxopropyl phosphate + L-glutamate</text>
        <dbReference type="Rhea" id="RHEA:23744"/>
        <dbReference type="ChEBI" id="CHEBI:16810"/>
        <dbReference type="ChEBI" id="CHEBI:29985"/>
        <dbReference type="ChEBI" id="CHEBI:57766"/>
        <dbReference type="ChEBI" id="CHEBI:57980"/>
        <dbReference type="EC" id="2.6.1.9"/>
    </reaction>
</comment>
<evidence type="ECO:0000256" key="1">
    <source>
        <dbReference type="ARBA" id="ARBA00001933"/>
    </source>
</evidence>
<evidence type="ECO:0000259" key="10">
    <source>
        <dbReference type="Pfam" id="PF00155"/>
    </source>
</evidence>
<keyword evidence="7 9" id="KW-0663">Pyridoxal phosphate</keyword>
<proteinExistence type="inferred from homology"/>
<protein>
    <recommendedName>
        <fullName evidence="9">Histidinol-phosphate aminotransferase</fullName>
        <ecNumber evidence="9">2.6.1.9</ecNumber>
    </recommendedName>
    <alternativeName>
        <fullName evidence="9">Imidazole acetol-phosphate transaminase</fullName>
    </alternativeName>
</protein>
<dbReference type="InterPro" id="IPR004839">
    <property type="entry name" value="Aminotransferase_I/II_large"/>
</dbReference>
<name>A0A0U1PYL0_9BURK</name>
<evidence type="ECO:0000256" key="6">
    <source>
        <dbReference type="ARBA" id="ARBA00022679"/>
    </source>
</evidence>
<keyword evidence="9" id="KW-0368">Histidine biosynthesis</keyword>
<evidence type="ECO:0000313" key="12">
    <source>
        <dbReference type="Proteomes" id="UP000050580"/>
    </source>
</evidence>
<keyword evidence="9" id="KW-0028">Amino-acid biosynthesis</keyword>
<comment type="pathway">
    <text evidence="2 9">Amino-acid biosynthesis; L-histidine biosynthesis; L-histidine from 5-phospho-alpha-D-ribose 1-diphosphate: step 7/9.</text>
</comment>
<evidence type="ECO:0000256" key="5">
    <source>
        <dbReference type="ARBA" id="ARBA00022576"/>
    </source>
</evidence>
<comment type="cofactor">
    <cofactor evidence="1 9">
        <name>pyridoxal 5'-phosphate</name>
        <dbReference type="ChEBI" id="CHEBI:597326"/>
    </cofactor>
</comment>
<dbReference type="InterPro" id="IPR015424">
    <property type="entry name" value="PyrdxlP-dep_Trfase"/>
</dbReference>
<accession>A0A0U1PYL0</accession>
<dbReference type="PANTHER" id="PTHR43643">
    <property type="entry name" value="HISTIDINOL-PHOSPHATE AMINOTRANSFERASE 2"/>
    <property type="match status" value="1"/>
</dbReference>
<organism evidence="11 12">
    <name type="scientific">Lampropedia cohaerens</name>
    <dbReference type="NCBI Taxonomy" id="1610491"/>
    <lineage>
        <taxon>Bacteria</taxon>
        <taxon>Pseudomonadati</taxon>
        <taxon>Pseudomonadota</taxon>
        <taxon>Betaproteobacteria</taxon>
        <taxon>Burkholderiales</taxon>
        <taxon>Comamonadaceae</taxon>
        <taxon>Lampropedia</taxon>
    </lineage>
</organism>
<evidence type="ECO:0000256" key="4">
    <source>
        <dbReference type="ARBA" id="ARBA00011738"/>
    </source>
</evidence>
<dbReference type="PANTHER" id="PTHR43643:SF3">
    <property type="entry name" value="HISTIDINOL-PHOSPHATE AMINOTRANSFERASE"/>
    <property type="match status" value="1"/>
</dbReference>
<dbReference type="InterPro" id="IPR015422">
    <property type="entry name" value="PyrdxlP-dep_Trfase_small"/>
</dbReference>
<sequence length="361" mass="39334">MTFWSDGLDRLEPYVPGEQPRVADLVKLNTNENPYPPSPRVLAAIAQAVGAQLALYPDPLSLQLRRAIAAHHGAAGLTADQVFVGNGSDEVLAHAFRAFFVKQDRALVMPEISYSFYKVYCNLFGITPQLVPLREDWCIAVEDYLRIDPATCAGVVIANPNAPTGIALPLAQLERLATHFAHQVVLIDEAYVDFGAESALALLQRHPNVLVVQTLSKAWALAGLRVGMAFGQVALIEGLTRVKDSFNSYPLGRLAQVGAQAAIEDYSYCQGIIAQVVATREAMTQALRQRGFEVLPSSANFVFARHPQHAGVHLYQELRARNVLVRHFSSAKLTDHLRITVGTPAQMQALLAALDAVLEPA</sequence>
<comment type="similarity">
    <text evidence="3 9">Belongs to the class-II pyridoxal-phosphate-dependent aminotransferase family. Histidinol-phosphate aminotransferase subfamily.</text>
</comment>
<dbReference type="InterPro" id="IPR001917">
    <property type="entry name" value="Aminotrans_II_pyridoxalP_BS"/>
</dbReference>
<comment type="subunit">
    <text evidence="4 9">Homodimer.</text>
</comment>
<evidence type="ECO:0000313" key="11">
    <source>
        <dbReference type="EMBL" id="KKW67608.1"/>
    </source>
</evidence>
<dbReference type="InterPro" id="IPR050106">
    <property type="entry name" value="HistidinolP_aminotransfase"/>
</dbReference>
<evidence type="ECO:0000256" key="8">
    <source>
        <dbReference type="ARBA" id="ARBA00047481"/>
    </source>
</evidence>
<dbReference type="PROSITE" id="PS00599">
    <property type="entry name" value="AA_TRANSFER_CLASS_2"/>
    <property type="match status" value="1"/>
</dbReference>
<dbReference type="GO" id="GO:0000105">
    <property type="term" value="P:L-histidine biosynthetic process"/>
    <property type="evidence" value="ECO:0007669"/>
    <property type="project" value="UniProtKB-UniRule"/>
</dbReference>
<comment type="caution">
    <text evidence="11">The sequence shown here is derived from an EMBL/GenBank/DDBJ whole genome shotgun (WGS) entry which is preliminary data.</text>
</comment>
<dbReference type="Proteomes" id="UP000050580">
    <property type="component" value="Unassembled WGS sequence"/>
</dbReference>